<dbReference type="NCBIfam" id="NF010392">
    <property type="entry name" value="PRK13820.1"/>
    <property type="match status" value="1"/>
</dbReference>
<dbReference type="EMBL" id="VSSQ01000165">
    <property type="protein sequence ID" value="MPL82627.1"/>
    <property type="molecule type" value="Genomic_DNA"/>
</dbReference>
<dbReference type="InterPro" id="IPR024074">
    <property type="entry name" value="AS_cat/multimer_dom_body"/>
</dbReference>
<keyword evidence="7" id="KW-0547">Nucleotide-binding</keyword>
<dbReference type="PROSITE" id="PS00565">
    <property type="entry name" value="ARGININOSUCCIN_SYN_2"/>
    <property type="match status" value="1"/>
</dbReference>
<dbReference type="Pfam" id="PF00764">
    <property type="entry name" value="Arginosuc_synth"/>
    <property type="match status" value="1"/>
</dbReference>
<evidence type="ECO:0000259" key="9">
    <source>
        <dbReference type="Pfam" id="PF00764"/>
    </source>
</evidence>
<dbReference type="GO" id="GO:0000050">
    <property type="term" value="P:urea cycle"/>
    <property type="evidence" value="ECO:0007669"/>
    <property type="project" value="TreeGrafter"/>
</dbReference>
<comment type="pathway">
    <text evidence="1">Amino-acid biosynthesis; L-arginine biosynthesis; L-arginine from L-ornithine and carbamoyl phosphate: step 2/3.</text>
</comment>
<dbReference type="PANTHER" id="PTHR11587:SF2">
    <property type="entry name" value="ARGININOSUCCINATE SYNTHASE"/>
    <property type="match status" value="1"/>
</dbReference>
<dbReference type="InterPro" id="IPR023434">
    <property type="entry name" value="Arginosuc_synth_type_1_subfam"/>
</dbReference>
<dbReference type="CDD" id="cd01999">
    <property type="entry name" value="ASS"/>
    <property type="match status" value="1"/>
</dbReference>
<evidence type="ECO:0000256" key="4">
    <source>
        <dbReference type="ARBA" id="ARBA00022571"/>
    </source>
</evidence>
<dbReference type="GO" id="GO:0000053">
    <property type="term" value="P:argininosuccinate metabolic process"/>
    <property type="evidence" value="ECO:0007669"/>
    <property type="project" value="TreeGrafter"/>
</dbReference>
<reference evidence="11" key="1">
    <citation type="submission" date="2019-08" db="EMBL/GenBank/DDBJ databases">
        <authorList>
            <person name="Kucharzyk K."/>
            <person name="Murdoch R.W."/>
            <person name="Higgins S."/>
            <person name="Loffler F."/>
        </authorList>
    </citation>
    <scope>NUCLEOTIDE SEQUENCE</scope>
</reference>
<evidence type="ECO:0000256" key="8">
    <source>
        <dbReference type="ARBA" id="ARBA00022840"/>
    </source>
</evidence>
<evidence type="ECO:0000256" key="3">
    <source>
        <dbReference type="ARBA" id="ARBA00012286"/>
    </source>
</evidence>
<organism evidence="11">
    <name type="scientific">bioreactor metagenome</name>
    <dbReference type="NCBI Taxonomy" id="1076179"/>
    <lineage>
        <taxon>unclassified sequences</taxon>
        <taxon>metagenomes</taxon>
        <taxon>ecological metagenomes</taxon>
    </lineage>
</organism>
<keyword evidence="4" id="KW-0055">Arginine biosynthesis</keyword>
<feature type="domain" description="Arginosuccinate synthase C-terminal" evidence="10">
    <location>
        <begin position="179"/>
        <end position="395"/>
    </location>
</feature>
<keyword evidence="5 11" id="KW-0436">Ligase</keyword>
<dbReference type="Gene3D" id="3.40.50.620">
    <property type="entry name" value="HUPs"/>
    <property type="match status" value="1"/>
</dbReference>
<dbReference type="GO" id="GO:0005737">
    <property type="term" value="C:cytoplasm"/>
    <property type="evidence" value="ECO:0007669"/>
    <property type="project" value="TreeGrafter"/>
</dbReference>
<evidence type="ECO:0000256" key="5">
    <source>
        <dbReference type="ARBA" id="ARBA00022598"/>
    </source>
</evidence>
<dbReference type="GO" id="GO:0005524">
    <property type="term" value="F:ATP binding"/>
    <property type="evidence" value="ECO:0007669"/>
    <property type="project" value="UniProtKB-KW"/>
</dbReference>
<dbReference type="PROSITE" id="PS00564">
    <property type="entry name" value="ARGININOSUCCIN_SYN_1"/>
    <property type="match status" value="1"/>
</dbReference>
<proteinExistence type="inferred from homology"/>
<accession>A0A644UUH0</accession>
<dbReference type="UniPathway" id="UPA00068">
    <property type="reaction ID" value="UER00113"/>
</dbReference>
<dbReference type="PANTHER" id="PTHR11587">
    <property type="entry name" value="ARGININOSUCCINATE SYNTHASE"/>
    <property type="match status" value="1"/>
</dbReference>
<dbReference type="SUPFAM" id="SSF52402">
    <property type="entry name" value="Adenine nucleotide alpha hydrolases-like"/>
    <property type="match status" value="1"/>
</dbReference>
<dbReference type="EC" id="6.3.4.5" evidence="3"/>
<comment type="subunit">
    <text evidence="2">Homotetramer.</text>
</comment>
<dbReference type="NCBIfam" id="TIGR00032">
    <property type="entry name" value="argG"/>
    <property type="match status" value="1"/>
</dbReference>
<keyword evidence="8" id="KW-0067">ATP-binding</keyword>
<dbReference type="InterPro" id="IPR048267">
    <property type="entry name" value="Arginosuc_syn_N"/>
</dbReference>
<dbReference type="GO" id="GO:0004055">
    <property type="term" value="F:argininosuccinate synthase activity"/>
    <property type="evidence" value="ECO:0007669"/>
    <property type="project" value="UniProtKB-EC"/>
</dbReference>
<gene>
    <name evidence="11" type="primary">argG_12</name>
    <name evidence="11" type="ORF">SDC9_28573</name>
</gene>
<evidence type="ECO:0000256" key="6">
    <source>
        <dbReference type="ARBA" id="ARBA00022605"/>
    </source>
</evidence>
<dbReference type="AlphaFoldDB" id="A0A644UUH0"/>
<sequence>MTDTTEKTGKGTVVLAFSGGLDTSICVPILKNMYGYDRVITVAADVGQPESEVKMATDKGNLIADKHFTLDLKDAFVKNHVFPAIKANALYEGYPMGTSLARPIIAEEIVKIAKLENAAAIGHGCTGKGNDQLRFDYIFRMHGFDIVAPMREHNMTREWEIDYAEQHNIPIPVKKSTPWSVDENIWSRSIEGGRLEEPDYHPPEEIYHWTAALKDTPNEPELITVGFENGVPVSLNGKKMAGVELIVTLNKLAGKHSVGRNDMVEDRVLGLKARENYEHPAATVLIAAHKDLEKLVLSRAELKFKHIVDDQWAELAYMGLIHEPLYHDLNAFIDETQKRVTGTVDVQLYKGGMHIMGRSSPNAIYSMDMVSFDSTTIDQRDAIGYSKYFGIQGRMLWQLKNK</sequence>
<dbReference type="FunFam" id="3.40.50.620:FF:000019">
    <property type="entry name" value="Argininosuccinate synthase"/>
    <property type="match status" value="1"/>
</dbReference>
<comment type="caution">
    <text evidence="11">The sequence shown here is derived from an EMBL/GenBank/DDBJ whole genome shotgun (WGS) entry which is preliminary data.</text>
</comment>
<keyword evidence="6" id="KW-0028">Amino-acid biosynthesis</keyword>
<evidence type="ECO:0000313" key="11">
    <source>
        <dbReference type="EMBL" id="MPL82627.1"/>
    </source>
</evidence>
<dbReference type="InterPro" id="IPR001518">
    <property type="entry name" value="Arginosuc_synth"/>
</dbReference>
<protein>
    <recommendedName>
        <fullName evidence="3">argininosuccinate synthase</fullName>
        <ecNumber evidence="3">6.3.4.5</ecNumber>
    </recommendedName>
</protein>
<dbReference type="InterPro" id="IPR018223">
    <property type="entry name" value="Arginosuc_synth_CS"/>
</dbReference>
<dbReference type="GO" id="GO:0006526">
    <property type="term" value="P:L-arginine biosynthetic process"/>
    <property type="evidence" value="ECO:0007669"/>
    <property type="project" value="UniProtKB-UniPathway"/>
</dbReference>
<evidence type="ECO:0000259" key="10">
    <source>
        <dbReference type="Pfam" id="PF20979"/>
    </source>
</evidence>
<dbReference type="NCBIfam" id="NF001770">
    <property type="entry name" value="PRK00509.1"/>
    <property type="match status" value="1"/>
</dbReference>
<name>A0A644UUH0_9ZZZZ</name>
<dbReference type="Gene3D" id="3.90.1260.10">
    <property type="entry name" value="Argininosuccinate synthetase, chain A, domain 2"/>
    <property type="match status" value="1"/>
</dbReference>
<feature type="domain" description="Arginosuccinate synthase-like N-terminal" evidence="9">
    <location>
        <begin position="13"/>
        <end position="170"/>
    </location>
</feature>
<dbReference type="HAMAP" id="MF_00005">
    <property type="entry name" value="Arg_succ_synth_type1"/>
    <property type="match status" value="1"/>
</dbReference>
<dbReference type="FunFam" id="3.90.1260.10:FF:000007">
    <property type="entry name" value="Argininosuccinate synthase"/>
    <property type="match status" value="1"/>
</dbReference>
<dbReference type="InterPro" id="IPR048268">
    <property type="entry name" value="Arginosuc_syn_C"/>
</dbReference>
<dbReference type="SUPFAM" id="SSF69864">
    <property type="entry name" value="Argininosuccinate synthetase, C-terminal domain"/>
    <property type="match status" value="1"/>
</dbReference>
<evidence type="ECO:0000256" key="1">
    <source>
        <dbReference type="ARBA" id="ARBA00004967"/>
    </source>
</evidence>
<evidence type="ECO:0000256" key="2">
    <source>
        <dbReference type="ARBA" id="ARBA00011881"/>
    </source>
</evidence>
<dbReference type="InterPro" id="IPR014729">
    <property type="entry name" value="Rossmann-like_a/b/a_fold"/>
</dbReference>
<dbReference type="Pfam" id="PF20979">
    <property type="entry name" value="Arginosuc_syn_C"/>
    <property type="match status" value="1"/>
</dbReference>
<evidence type="ECO:0000256" key="7">
    <source>
        <dbReference type="ARBA" id="ARBA00022741"/>
    </source>
</evidence>